<evidence type="ECO:0000256" key="6">
    <source>
        <dbReference type="SAM" id="Phobius"/>
    </source>
</evidence>
<evidence type="ECO:0000256" key="3">
    <source>
        <dbReference type="ARBA" id="ARBA00022553"/>
    </source>
</evidence>
<dbReference type="Proteomes" id="UP000241618">
    <property type="component" value="Unassembled WGS sequence"/>
</dbReference>
<organism evidence="10 12">
    <name type="scientific">Photobacterium phosphoreum</name>
    <dbReference type="NCBI Taxonomy" id="659"/>
    <lineage>
        <taxon>Bacteria</taxon>
        <taxon>Pseudomonadati</taxon>
        <taxon>Pseudomonadota</taxon>
        <taxon>Gammaproteobacteria</taxon>
        <taxon>Vibrionales</taxon>
        <taxon>Vibrionaceae</taxon>
        <taxon>Photobacterium</taxon>
    </lineage>
</organism>
<dbReference type="SUPFAM" id="SSF52172">
    <property type="entry name" value="CheY-like"/>
    <property type="match status" value="1"/>
</dbReference>
<dbReference type="Gene3D" id="3.40.50.2300">
    <property type="match status" value="1"/>
</dbReference>
<dbReference type="PRINTS" id="PR00344">
    <property type="entry name" value="BCTRLSENSOR"/>
</dbReference>
<feature type="modified residue" description="4-aspartylphosphate" evidence="5">
    <location>
        <position position="573"/>
    </location>
</feature>
<evidence type="ECO:0000256" key="5">
    <source>
        <dbReference type="PROSITE-ProRule" id="PRU00169"/>
    </source>
</evidence>
<sequence>MKKTPENYCIKKQLQTQKGLFNKIALMMTGVLICVMLTALTLSYYSNTQRLVKNIKVMMNALAPVFIDTIVFQGTESSLEFNRLISQYKEIRSLSVYDLNNKPLHYYHSDNAQDVNLRPFLYIEGLSRYKRDYLLSYPAYFNGDPIFKYVVYYSASNIIKTIAFQILIYVLPFLFFIVFILFYMYHKVTQPLNYLIRELTNMGSGMLDISGIKKDNGEVSLLAMELSKVDHCLFDNETKLQGLNYKLQQQTNQLNEALRIKGNFMANMSHEIRTPMNGVLGFVQCLEDRTLDSQSKQQVEYIKQSANALLIIIDEILDYSKLEAGNVELRFNHFHLTTFIHGCIVPFKHELQEKKIQLETYIDANIAPYFDADEGRIRQILTNLLGNAVKFTPHGKIELRVALLGDIESTAATAHDQLGLHQQLCFSVKDSGIGIAPESIEAIFDSYTQADGSISRQFGGTGLGLSISNSLCLLMATELNVESELGKGTTFWFNVDLKCCDHPQAISCSESYSNDLTFYSDKRILVVEDSKVNQQLIKAFLDSFGLLNIHIVSDGALAIDYIYNHTADLVLMDCQMPNMGGIEATQRIRRMNIVQPYIIALTANVLEQEKQHCIAAGMDDYLSKPIDKKMLSRTLEKAFLQTESLSLLKKNSNK</sequence>
<dbReference type="PROSITE" id="PS50110">
    <property type="entry name" value="RESPONSE_REGULATORY"/>
    <property type="match status" value="1"/>
</dbReference>
<feature type="domain" description="Histidine kinase" evidence="7">
    <location>
        <begin position="267"/>
        <end position="499"/>
    </location>
</feature>
<dbReference type="PANTHER" id="PTHR45339">
    <property type="entry name" value="HYBRID SIGNAL TRANSDUCTION HISTIDINE KINASE J"/>
    <property type="match status" value="1"/>
</dbReference>
<dbReference type="Pfam" id="PF00512">
    <property type="entry name" value="HisKA"/>
    <property type="match status" value="1"/>
</dbReference>
<gene>
    <name evidence="10" type="ORF">C9J18_12830</name>
    <name evidence="9" type="ORF">CTM96_00085</name>
</gene>
<keyword evidence="4" id="KW-0902">Two-component regulatory system</keyword>
<dbReference type="SUPFAM" id="SSF47384">
    <property type="entry name" value="Homodimeric domain of signal transducing histidine kinase"/>
    <property type="match status" value="1"/>
</dbReference>
<comment type="caution">
    <text evidence="10">The sequence shown here is derived from an EMBL/GenBank/DDBJ whole genome shotgun (WGS) entry which is preliminary data.</text>
</comment>
<evidence type="ECO:0000313" key="12">
    <source>
        <dbReference type="Proteomes" id="UP000241618"/>
    </source>
</evidence>
<name>A0A2T3JQH9_PHOPO</name>
<dbReference type="InterPro" id="IPR003594">
    <property type="entry name" value="HATPase_dom"/>
</dbReference>
<dbReference type="EC" id="2.7.13.3" evidence="2"/>
<keyword evidence="10" id="KW-0418">Kinase</keyword>
<evidence type="ECO:0000256" key="4">
    <source>
        <dbReference type="ARBA" id="ARBA00023012"/>
    </source>
</evidence>
<dbReference type="InterPro" id="IPR036890">
    <property type="entry name" value="HATPase_C_sf"/>
</dbReference>
<keyword evidence="3 5" id="KW-0597">Phosphoprotein</keyword>
<dbReference type="GO" id="GO:0000155">
    <property type="term" value="F:phosphorelay sensor kinase activity"/>
    <property type="evidence" value="ECO:0007669"/>
    <property type="project" value="InterPro"/>
</dbReference>
<evidence type="ECO:0000259" key="8">
    <source>
        <dbReference type="PROSITE" id="PS50110"/>
    </source>
</evidence>
<dbReference type="EMBL" id="PYMO01000001">
    <property type="protein sequence ID" value="PSU27172.1"/>
    <property type="molecule type" value="Genomic_DNA"/>
</dbReference>
<dbReference type="FunFam" id="3.30.565.10:FF:000010">
    <property type="entry name" value="Sensor histidine kinase RcsC"/>
    <property type="match status" value="1"/>
</dbReference>
<feature type="domain" description="Response regulatory" evidence="8">
    <location>
        <begin position="523"/>
        <end position="639"/>
    </location>
</feature>
<dbReference type="CDD" id="cd16922">
    <property type="entry name" value="HATPase_EvgS-ArcB-TorS-like"/>
    <property type="match status" value="1"/>
</dbReference>
<dbReference type="Gene3D" id="3.30.565.10">
    <property type="entry name" value="Histidine kinase-like ATPase, C-terminal domain"/>
    <property type="match status" value="1"/>
</dbReference>
<evidence type="ECO:0000313" key="11">
    <source>
        <dbReference type="Proteomes" id="UP000241405"/>
    </source>
</evidence>
<dbReference type="InterPro" id="IPR001789">
    <property type="entry name" value="Sig_transdc_resp-reg_receiver"/>
</dbReference>
<dbReference type="InterPro" id="IPR004358">
    <property type="entry name" value="Sig_transdc_His_kin-like_C"/>
</dbReference>
<dbReference type="Proteomes" id="UP000241405">
    <property type="component" value="Unassembled WGS sequence"/>
</dbReference>
<dbReference type="CDD" id="cd17546">
    <property type="entry name" value="REC_hyHK_CKI1_RcsC-like"/>
    <property type="match status" value="1"/>
</dbReference>
<evidence type="ECO:0000256" key="2">
    <source>
        <dbReference type="ARBA" id="ARBA00012438"/>
    </source>
</evidence>
<keyword evidence="6" id="KW-1133">Transmembrane helix</keyword>
<evidence type="ECO:0000256" key="1">
    <source>
        <dbReference type="ARBA" id="ARBA00000085"/>
    </source>
</evidence>
<reference evidence="11 12" key="1">
    <citation type="submission" date="2018-03" db="EMBL/GenBank/DDBJ databases">
        <title>Whole genome sequencing of Histamine producing bacteria.</title>
        <authorList>
            <person name="Butler K."/>
        </authorList>
    </citation>
    <scope>NUCLEOTIDE SEQUENCE [LARGE SCALE GENOMIC DNA]</scope>
    <source>
        <strain evidence="10 12">FS-6.1</strain>
        <strain evidence="9 11">FS-6.2</strain>
    </source>
</reference>
<dbReference type="Gene3D" id="1.10.287.130">
    <property type="match status" value="1"/>
</dbReference>
<evidence type="ECO:0000313" key="9">
    <source>
        <dbReference type="EMBL" id="PSU27172.1"/>
    </source>
</evidence>
<dbReference type="AlphaFoldDB" id="A0A2T3JQH9"/>
<dbReference type="SMART" id="SM00388">
    <property type="entry name" value="HisKA"/>
    <property type="match status" value="1"/>
</dbReference>
<dbReference type="RefSeq" id="WP_107190678.1">
    <property type="nucleotide sequence ID" value="NZ_PYMN01000018.1"/>
</dbReference>
<dbReference type="Pfam" id="PF00072">
    <property type="entry name" value="Response_reg"/>
    <property type="match status" value="1"/>
</dbReference>
<dbReference type="SMART" id="SM00387">
    <property type="entry name" value="HATPase_c"/>
    <property type="match status" value="1"/>
</dbReference>
<proteinExistence type="predicted"/>
<keyword evidence="10" id="KW-0808">Transferase</keyword>
<keyword evidence="11" id="KW-1185">Reference proteome</keyword>
<dbReference type="Pfam" id="PF02518">
    <property type="entry name" value="HATPase_c"/>
    <property type="match status" value="1"/>
</dbReference>
<dbReference type="InterPro" id="IPR011006">
    <property type="entry name" value="CheY-like_superfamily"/>
</dbReference>
<dbReference type="InterPro" id="IPR036097">
    <property type="entry name" value="HisK_dim/P_sf"/>
</dbReference>
<keyword evidence="6" id="KW-0812">Transmembrane</keyword>
<dbReference type="EMBL" id="PYMP01000011">
    <property type="protein sequence ID" value="PSU51328.1"/>
    <property type="molecule type" value="Genomic_DNA"/>
</dbReference>
<dbReference type="SUPFAM" id="SSF55874">
    <property type="entry name" value="ATPase domain of HSP90 chaperone/DNA topoisomerase II/histidine kinase"/>
    <property type="match status" value="1"/>
</dbReference>
<dbReference type="PROSITE" id="PS50109">
    <property type="entry name" value="HIS_KIN"/>
    <property type="match status" value="1"/>
</dbReference>
<dbReference type="InterPro" id="IPR003661">
    <property type="entry name" value="HisK_dim/P_dom"/>
</dbReference>
<protein>
    <recommendedName>
        <fullName evidence="2">histidine kinase</fullName>
        <ecNumber evidence="2">2.7.13.3</ecNumber>
    </recommendedName>
</protein>
<feature type="transmembrane region" description="Helical" evidence="6">
    <location>
        <begin position="166"/>
        <end position="185"/>
    </location>
</feature>
<comment type="catalytic activity">
    <reaction evidence="1">
        <text>ATP + protein L-histidine = ADP + protein N-phospho-L-histidine.</text>
        <dbReference type="EC" id="2.7.13.3"/>
    </reaction>
</comment>
<dbReference type="SMART" id="SM00448">
    <property type="entry name" value="REC"/>
    <property type="match status" value="1"/>
</dbReference>
<evidence type="ECO:0000313" key="10">
    <source>
        <dbReference type="EMBL" id="PSU51328.1"/>
    </source>
</evidence>
<accession>A0A2T3JQH9</accession>
<feature type="transmembrane region" description="Helical" evidence="6">
    <location>
        <begin position="20"/>
        <end position="45"/>
    </location>
</feature>
<evidence type="ECO:0000259" key="7">
    <source>
        <dbReference type="PROSITE" id="PS50109"/>
    </source>
</evidence>
<dbReference type="CDD" id="cd00082">
    <property type="entry name" value="HisKA"/>
    <property type="match status" value="1"/>
</dbReference>
<dbReference type="PANTHER" id="PTHR45339:SF1">
    <property type="entry name" value="HYBRID SIGNAL TRANSDUCTION HISTIDINE KINASE J"/>
    <property type="match status" value="1"/>
</dbReference>
<keyword evidence="6" id="KW-0472">Membrane</keyword>
<dbReference type="InterPro" id="IPR005467">
    <property type="entry name" value="His_kinase_dom"/>
</dbReference>